<name>C6SFH9_NEIME</name>
<dbReference type="AlphaFoldDB" id="C6SFH9"/>
<dbReference type="EMBL" id="AM889137">
    <property type="protein sequence ID" value="CBA09039.1"/>
    <property type="molecule type" value="Genomic_DNA"/>
</dbReference>
<reference evidence="1" key="1">
    <citation type="journal article" date="2008" name="Proc. Natl. Acad. Sci. U.S.A.">
        <title>Whole-genome comparison of disease and carriage strains provides insights into virulence evolution in Neisseria meningitidis.</title>
        <authorList>
            <person name="Schoen C."/>
            <person name="Blom J."/>
            <person name="Claus H."/>
            <person name="Schramm-Glueck A."/>
            <person name="Brandt P."/>
            <person name="Mueller T."/>
            <person name="Goesmann A."/>
            <person name="Joseph B."/>
            <person name="Konietzny S."/>
            <person name="Kurzai O."/>
            <person name="Schmitt C."/>
            <person name="Friedrich T."/>
            <person name="Linke B."/>
            <person name="Vogel U."/>
            <person name="Frosch M."/>
        </authorList>
    </citation>
    <scope>NUCLEOTIDE SEQUENCE</scope>
    <source>
        <strain evidence="1">Alpha153</strain>
    </source>
</reference>
<proteinExistence type="predicted"/>
<evidence type="ECO:0000313" key="1">
    <source>
        <dbReference type="EMBL" id="CBA09039.1"/>
    </source>
</evidence>
<protein>
    <submittedName>
        <fullName evidence="1">Uncharacterized protein</fullName>
    </submittedName>
</protein>
<accession>C6SFH9</accession>
<organism evidence="1">
    <name type="scientific">Neisseria meningitidis alpha153</name>
    <dbReference type="NCBI Taxonomy" id="663926"/>
    <lineage>
        <taxon>Bacteria</taxon>
        <taxon>Pseudomonadati</taxon>
        <taxon>Pseudomonadota</taxon>
        <taxon>Betaproteobacteria</taxon>
        <taxon>Neisseriales</taxon>
        <taxon>Neisseriaceae</taxon>
        <taxon>Neisseria</taxon>
    </lineage>
</organism>
<gene>
    <name evidence="1" type="ORF">NME_2049</name>
</gene>
<sequence length="77" mass="8770">MKQVCPPFVCPYPFQYGIQDSGLRHIHMATREQKTDETAPTHQRWGNCQNIIRQDAVIILMANILALRGTAPFCSQL</sequence>